<dbReference type="EMBL" id="OX596092">
    <property type="protein sequence ID" value="CAN0562479.1"/>
    <property type="molecule type" value="Genomic_DNA"/>
</dbReference>
<reference evidence="1" key="1">
    <citation type="submission" date="2023-05" db="EMBL/GenBank/DDBJ databases">
        <authorList>
            <consortium name="ELIXIR-Norway"/>
        </authorList>
    </citation>
    <scope>NUCLEOTIDE SEQUENCE</scope>
</reference>
<organism evidence="1 2">
    <name type="scientific">Rangifer tarandus platyrhynchus</name>
    <name type="common">Svalbard reindeer</name>
    <dbReference type="NCBI Taxonomy" id="3082113"/>
    <lineage>
        <taxon>Eukaryota</taxon>
        <taxon>Metazoa</taxon>
        <taxon>Chordata</taxon>
        <taxon>Craniata</taxon>
        <taxon>Vertebrata</taxon>
        <taxon>Euteleostomi</taxon>
        <taxon>Mammalia</taxon>
        <taxon>Eutheria</taxon>
        <taxon>Laurasiatheria</taxon>
        <taxon>Artiodactyla</taxon>
        <taxon>Ruminantia</taxon>
        <taxon>Pecora</taxon>
        <taxon>Cervidae</taxon>
        <taxon>Odocoileinae</taxon>
        <taxon>Rangifer</taxon>
    </lineage>
</organism>
<evidence type="ECO:0000313" key="1">
    <source>
        <dbReference type="EMBL" id="CAN0562479.1"/>
    </source>
</evidence>
<sequence length="123" mass="13493">MWLGPGLLRRWCGNQRRGKDVQVSGHLRGPCHLPTPEELLELGAVVERGNVYSEAKQVLGPLSPLLNHRGFKPAKHLGAGEGWELLEAAEEVAVGVGQVSMQLSKVTVPLPDHHLFDILWVPL</sequence>
<gene>
    <name evidence="1" type="ORF">MRATA1EN22A_LOCUS27360</name>
</gene>
<proteinExistence type="predicted"/>
<dbReference type="Proteomes" id="UP001162501">
    <property type="component" value="Chromosome 8"/>
</dbReference>
<protein>
    <submittedName>
        <fullName evidence="1">Uncharacterized protein</fullName>
    </submittedName>
</protein>
<reference evidence="1" key="2">
    <citation type="submission" date="2025-03" db="EMBL/GenBank/DDBJ databases">
        <authorList>
            <consortium name="ELIXIR-Norway"/>
            <consortium name="Elixir Norway"/>
        </authorList>
    </citation>
    <scope>NUCLEOTIDE SEQUENCE</scope>
</reference>
<name>A0AC60A9P1_RANTA</name>
<evidence type="ECO:0000313" key="2">
    <source>
        <dbReference type="Proteomes" id="UP001162501"/>
    </source>
</evidence>
<accession>A0AC60A9P1</accession>